<name>A0ACC0KIT4_CHOFU</name>
<sequence>MEPHGRRSRNRRRCYSESFPSPSEQEEQPRGGFSILGSIQSIFIMASLIALIYMMLEYHCQTCKENCDLKKISKSIDDVVKNLYTMQEKYRVLESKVQVFSQELPKIEGQIQTLEALAKLVENGEFRWIYNHNSPLPRVKLYLSSSGPIRNNFPNMKNSNKSMNCINSVRA</sequence>
<organism evidence="1 2">
    <name type="scientific">Choristoneura fumiferana</name>
    <name type="common">Spruce budworm moth</name>
    <name type="synonym">Archips fumiferana</name>
    <dbReference type="NCBI Taxonomy" id="7141"/>
    <lineage>
        <taxon>Eukaryota</taxon>
        <taxon>Metazoa</taxon>
        <taxon>Ecdysozoa</taxon>
        <taxon>Arthropoda</taxon>
        <taxon>Hexapoda</taxon>
        <taxon>Insecta</taxon>
        <taxon>Pterygota</taxon>
        <taxon>Neoptera</taxon>
        <taxon>Endopterygota</taxon>
        <taxon>Lepidoptera</taxon>
        <taxon>Glossata</taxon>
        <taxon>Ditrysia</taxon>
        <taxon>Tortricoidea</taxon>
        <taxon>Tortricidae</taxon>
        <taxon>Tortricinae</taxon>
        <taxon>Choristoneura</taxon>
    </lineage>
</organism>
<dbReference type="EMBL" id="CM046106">
    <property type="protein sequence ID" value="KAI8436155.1"/>
    <property type="molecule type" value="Genomic_DNA"/>
</dbReference>
<gene>
    <name evidence="1" type="ORF">MSG28_004244</name>
</gene>
<evidence type="ECO:0000313" key="2">
    <source>
        <dbReference type="Proteomes" id="UP001064048"/>
    </source>
</evidence>
<comment type="caution">
    <text evidence="1">The sequence shown here is derived from an EMBL/GenBank/DDBJ whole genome shotgun (WGS) entry which is preliminary data.</text>
</comment>
<reference evidence="1 2" key="1">
    <citation type="journal article" date="2022" name="Genome Biol. Evol.">
        <title>The Spruce Budworm Genome: Reconstructing the Evolutionary History of Antifreeze Proteins.</title>
        <authorList>
            <person name="Beliveau C."/>
            <person name="Gagne P."/>
            <person name="Picq S."/>
            <person name="Vernygora O."/>
            <person name="Keeling C.I."/>
            <person name="Pinkney K."/>
            <person name="Doucet D."/>
            <person name="Wen F."/>
            <person name="Johnston J.S."/>
            <person name="Maaroufi H."/>
            <person name="Boyle B."/>
            <person name="Laroche J."/>
            <person name="Dewar K."/>
            <person name="Juretic N."/>
            <person name="Blackburn G."/>
            <person name="Nisole A."/>
            <person name="Brunet B."/>
            <person name="Brandao M."/>
            <person name="Lumley L."/>
            <person name="Duan J."/>
            <person name="Quan G."/>
            <person name="Lucarotti C.J."/>
            <person name="Roe A.D."/>
            <person name="Sperling F.A.H."/>
            <person name="Levesque R.C."/>
            <person name="Cusson M."/>
        </authorList>
    </citation>
    <scope>NUCLEOTIDE SEQUENCE [LARGE SCALE GENOMIC DNA]</scope>
    <source>
        <strain evidence="1">Glfc:IPQL:Cfum</strain>
    </source>
</reference>
<protein>
    <submittedName>
        <fullName evidence="1">Uncharacterized protein</fullName>
    </submittedName>
</protein>
<keyword evidence="2" id="KW-1185">Reference proteome</keyword>
<dbReference type="Proteomes" id="UP001064048">
    <property type="component" value="Chromosome 6"/>
</dbReference>
<accession>A0ACC0KIT4</accession>
<proteinExistence type="predicted"/>
<evidence type="ECO:0000313" key="1">
    <source>
        <dbReference type="EMBL" id="KAI8436155.1"/>
    </source>
</evidence>